<dbReference type="SUPFAM" id="SSF51695">
    <property type="entry name" value="PLC-like phosphodiesterases"/>
    <property type="match status" value="1"/>
</dbReference>
<feature type="domain" description="GP-PDE" evidence="1">
    <location>
        <begin position="9"/>
        <end position="249"/>
    </location>
</feature>
<dbReference type="PANTHER" id="PTHR46211:SF1">
    <property type="entry name" value="GLYCEROPHOSPHODIESTER PHOSPHODIESTERASE, CYTOPLASMIC"/>
    <property type="match status" value="1"/>
</dbReference>
<accession>A0A2W7P640</accession>
<dbReference type="Pfam" id="PF03009">
    <property type="entry name" value="GDPD"/>
    <property type="match status" value="1"/>
</dbReference>
<evidence type="ECO:0000313" key="3">
    <source>
        <dbReference type="Proteomes" id="UP000248916"/>
    </source>
</evidence>
<reference evidence="2 3" key="1">
    <citation type="submission" date="2018-06" db="EMBL/GenBank/DDBJ databases">
        <title>Genomic Encyclopedia of Archaeal and Bacterial Type Strains, Phase II (KMG-II): from individual species to whole genera.</title>
        <authorList>
            <person name="Goeker M."/>
        </authorList>
    </citation>
    <scope>NUCLEOTIDE SEQUENCE [LARGE SCALE GENOMIC DNA]</scope>
    <source>
        <strain evidence="2 3">DSM 22009</strain>
    </source>
</reference>
<evidence type="ECO:0000313" key="2">
    <source>
        <dbReference type="EMBL" id="PZX18872.1"/>
    </source>
</evidence>
<dbReference type="InterPro" id="IPR017946">
    <property type="entry name" value="PLC-like_Pdiesterase_TIM-brl"/>
</dbReference>
<dbReference type="PROSITE" id="PS51704">
    <property type="entry name" value="GP_PDE"/>
    <property type="match status" value="1"/>
</dbReference>
<dbReference type="GO" id="GO:0008081">
    <property type="term" value="F:phosphoric diester hydrolase activity"/>
    <property type="evidence" value="ECO:0007669"/>
    <property type="project" value="InterPro"/>
</dbReference>
<sequence>MRLPRGFLERPIAHRGLHDAAAGIPENSARAFEAAIASGYGIELDVRISRDGQAMVFHDATLDRLTAESGEVAERDAETLGRIAIGPRDRIETLDRTLARVAGRVPLLVELKDPTGHLGETDGRLEDAVARALSDYDGPAAVMSFNPNMISMMARRAPDVIRGLTTCAFDTDDWPGTEAARDRLRRIEAYDAVGAVFVSHDHRSLDMPRVSELARAGADVLCWTVRDTAEESEARRVADNITFEGYRPA</sequence>
<dbReference type="GO" id="GO:0006629">
    <property type="term" value="P:lipid metabolic process"/>
    <property type="evidence" value="ECO:0007669"/>
    <property type="project" value="InterPro"/>
</dbReference>
<dbReference type="OrthoDB" id="384721at2"/>
<protein>
    <submittedName>
        <fullName evidence="2">Glycerophosphoryl diester phosphodiesterase</fullName>
    </submittedName>
</protein>
<dbReference type="AlphaFoldDB" id="A0A2W7P640"/>
<dbReference type="Gene3D" id="3.20.20.190">
    <property type="entry name" value="Phosphatidylinositol (PI) phosphodiesterase"/>
    <property type="match status" value="1"/>
</dbReference>
<comment type="caution">
    <text evidence="2">The sequence shown here is derived from an EMBL/GenBank/DDBJ whole genome shotgun (WGS) entry which is preliminary data.</text>
</comment>
<dbReference type="RefSeq" id="WP_111535769.1">
    <property type="nucleotide sequence ID" value="NZ_QKZL01000002.1"/>
</dbReference>
<organism evidence="2 3">
    <name type="scientific">Palleronia aestuarii</name>
    <dbReference type="NCBI Taxonomy" id="568105"/>
    <lineage>
        <taxon>Bacteria</taxon>
        <taxon>Pseudomonadati</taxon>
        <taxon>Pseudomonadota</taxon>
        <taxon>Alphaproteobacteria</taxon>
        <taxon>Rhodobacterales</taxon>
        <taxon>Roseobacteraceae</taxon>
        <taxon>Palleronia</taxon>
    </lineage>
</organism>
<dbReference type="InterPro" id="IPR030395">
    <property type="entry name" value="GP_PDE_dom"/>
</dbReference>
<gene>
    <name evidence="2" type="ORF">LX81_00565</name>
</gene>
<evidence type="ECO:0000259" key="1">
    <source>
        <dbReference type="PROSITE" id="PS51704"/>
    </source>
</evidence>
<dbReference type="Proteomes" id="UP000248916">
    <property type="component" value="Unassembled WGS sequence"/>
</dbReference>
<dbReference type="EMBL" id="QKZL01000002">
    <property type="protein sequence ID" value="PZX18872.1"/>
    <property type="molecule type" value="Genomic_DNA"/>
</dbReference>
<keyword evidence="3" id="KW-1185">Reference proteome</keyword>
<dbReference type="PANTHER" id="PTHR46211">
    <property type="entry name" value="GLYCEROPHOSPHORYL DIESTER PHOSPHODIESTERASE"/>
    <property type="match status" value="1"/>
</dbReference>
<name>A0A2W7P640_9RHOB</name>
<proteinExistence type="predicted"/>